<evidence type="ECO:0000259" key="4">
    <source>
        <dbReference type="Pfam" id="PF14257"/>
    </source>
</evidence>
<protein>
    <submittedName>
        <fullName evidence="5">DUF4349 domain-containing protein</fullName>
    </submittedName>
</protein>
<dbReference type="Proteomes" id="UP000735541">
    <property type="component" value="Unassembled WGS sequence"/>
</dbReference>
<dbReference type="InterPro" id="IPR025645">
    <property type="entry name" value="DUF4349"/>
</dbReference>
<feature type="domain" description="DUF4349" evidence="4">
    <location>
        <begin position="94"/>
        <end position="302"/>
    </location>
</feature>
<dbReference type="Pfam" id="PF14257">
    <property type="entry name" value="DUF4349"/>
    <property type="match status" value="1"/>
</dbReference>
<organism evidence="5 6">
    <name type="scientific">Streptomyces halstedii</name>
    <dbReference type="NCBI Taxonomy" id="1944"/>
    <lineage>
        <taxon>Bacteria</taxon>
        <taxon>Bacillati</taxon>
        <taxon>Actinomycetota</taxon>
        <taxon>Actinomycetes</taxon>
        <taxon>Kitasatosporales</taxon>
        <taxon>Streptomycetaceae</taxon>
        <taxon>Streptomyces</taxon>
    </lineage>
</organism>
<keyword evidence="3" id="KW-0732">Signal</keyword>
<keyword evidence="2" id="KW-0812">Transmembrane</keyword>
<evidence type="ECO:0000256" key="3">
    <source>
        <dbReference type="SAM" id="SignalP"/>
    </source>
</evidence>
<comment type="caution">
    <text evidence="5">The sequence shown here is derived from an EMBL/GenBank/DDBJ whole genome shotgun (WGS) entry which is preliminary data.</text>
</comment>
<feature type="transmembrane region" description="Helical" evidence="2">
    <location>
        <begin position="280"/>
        <end position="305"/>
    </location>
</feature>
<evidence type="ECO:0000313" key="5">
    <source>
        <dbReference type="EMBL" id="MBV7671823.1"/>
    </source>
</evidence>
<evidence type="ECO:0000256" key="2">
    <source>
        <dbReference type="SAM" id="Phobius"/>
    </source>
</evidence>
<evidence type="ECO:0000313" key="6">
    <source>
        <dbReference type="Proteomes" id="UP000735541"/>
    </source>
</evidence>
<accession>A0ABS6TU63</accession>
<evidence type="ECO:0000256" key="1">
    <source>
        <dbReference type="SAM" id="MobiDB-lite"/>
    </source>
</evidence>
<feature type="signal peptide" evidence="3">
    <location>
        <begin position="1"/>
        <end position="40"/>
    </location>
</feature>
<feature type="compositionally biased region" description="Basic and acidic residues" evidence="1">
    <location>
        <begin position="52"/>
        <end position="71"/>
    </location>
</feature>
<dbReference type="RefSeq" id="WP_228870547.1">
    <property type="nucleotide sequence ID" value="NZ_JAHUVW010000001.1"/>
</dbReference>
<proteinExistence type="predicted"/>
<name>A0ABS6TU63_STRHA</name>
<feature type="compositionally biased region" description="Low complexity" evidence="1">
    <location>
        <begin position="72"/>
        <end position="84"/>
    </location>
</feature>
<keyword evidence="2" id="KW-1133">Transmembrane helix</keyword>
<sequence>MTVGHHTRGRPPVRSAGRVPRAVLAAGLLAVLLGTGACGAGDSAVDRGTAASDDRAASDEKAAASGAERDGPAAARPAAGATSEARPDTAVAVHVIRTATLDVEVASVPKAVAAARATAEGAGGLVSEETTERLDGTHETSHLVLRVPQERYEGVLDELAGSGKLLTRTSAAKDVTGQVVDVESRIATQRASVARVRELMDKAGRLSDVVALEGELSSRQADLESLLAQQASLKDRTSLATITLELSEPYADGADPGDGDTGFLDALGGGWDAFVTTLRWITVAVGATAPFLAAVAVLLVLGRLLRRRLPRRRTPDRPSAPGAQAPPAP</sequence>
<dbReference type="EMBL" id="JAHUVW010000001">
    <property type="protein sequence ID" value="MBV7671823.1"/>
    <property type="molecule type" value="Genomic_DNA"/>
</dbReference>
<reference evidence="5 6" key="1">
    <citation type="submission" date="2021-07" db="EMBL/GenBank/DDBJ databases">
        <title>Sequencing Streptomyces halstedii LGO-A4 genome an citrus endophytic actinomycete.</title>
        <authorList>
            <person name="Samborskyy M."/>
            <person name="Scott N."/>
            <person name="Deglau R."/>
            <person name="Dickens S."/>
            <person name="Oliveira L.G."/>
        </authorList>
    </citation>
    <scope>NUCLEOTIDE SEQUENCE [LARGE SCALE GENOMIC DNA]</scope>
    <source>
        <strain evidence="5 6">LGO-A4</strain>
    </source>
</reference>
<keyword evidence="6" id="KW-1185">Reference proteome</keyword>
<feature type="chain" id="PRO_5046937884" evidence="3">
    <location>
        <begin position="41"/>
        <end position="329"/>
    </location>
</feature>
<gene>
    <name evidence="5" type="ORF">STHAL_20455</name>
</gene>
<feature type="region of interest" description="Disordered" evidence="1">
    <location>
        <begin position="45"/>
        <end position="88"/>
    </location>
</feature>
<keyword evidence="2" id="KW-0472">Membrane</keyword>